<keyword evidence="7" id="KW-0413">Isomerase</keyword>
<dbReference type="Gene3D" id="3.30.2350.10">
    <property type="entry name" value="Pseudouridine synthase"/>
    <property type="match status" value="1"/>
</dbReference>
<dbReference type="PANTHER" id="PTHR21600:SF92">
    <property type="entry name" value="RIBOSOMAL LARGE SUBUNIT PSEUDOURIDINE SYNTHASE C"/>
    <property type="match status" value="1"/>
</dbReference>
<comment type="caution">
    <text evidence="13">The sequence shown here is derived from an EMBL/GenBank/DDBJ whole genome shotgun (WGS) entry which is preliminary data.</text>
</comment>
<dbReference type="SMART" id="SM00363">
    <property type="entry name" value="S4"/>
    <property type="match status" value="1"/>
</dbReference>
<evidence type="ECO:0000256" key="4">
    <source>
        <dbReference type="ARBA" id="ARBA00012785"/>
    </source>
</evidence>
<evidence type="ECO:0000256" key="9">
    <source>
        <dbReference type="ARBA" id="ARBA00031975"/>
    </source>
</evidence>
<dbReference type="SUPFAM" id="SSF55174">
    <property type="entry name" value="Alpha-L RNA-binding motif"/>
    <property type="match status" value="1"/>
</dbReference>
<dbReference type="InterPro" id="IPR002942">
    <property type="entry name" value="S4_RNA-bd"/>
</dbReference>
<evidence type="ECO:0000256" key="8">
    <source>
        <dbReference type="ARBA" id="ARBA00030705"/>
    </source>
</evidence>
<feature type="non-terminal residue" evidence="13">
    <location>
        <position position="216"/>
    </location>
</feature>
<evidence type="ECO:0000313" key="14">
    <source>
        <dbReference type="Proteomes" id="UP000316199"/>
    </source>
</evidence>
<evidence type="ECO:0000256" key="6">
    <source>
        <dbReference type="ARBA" id="ARBA00022552"/>
    </source>
</evidence>
<dbReference type="PROSITE" id="PS50889">
    <property type="entry name" value="S4"/>
    <property type="match status" value="1"/>
</dbReference>
<sequence length="216" mass="24359">MITKKHRVLKVMDKTAIKKSNVSQGVRKIIVESDYSGQRLDNYLQRELKGVPKSRIYRIIRKGEVRINGKRVQASTRLAAGDKLRLPPVRKSIKSPARQIKLNLEKTIIYENNIIIVINKPPGIAVHGGSGISMGVIETLRANYPTKYSLELVHRLDRDTSGCLMIAKNRRYLKALQVALRSTSVINKHYRAIVHGNWPHRLGSIEAPIAKNVLSS</sequence>
<dbReference type="EMBL" id="SHAG01000022">
    <property type="protein sequence ID" value="RZO75887.1"/>
    <property type="molecule type" value="Genomic_DNA"/>
</dbReference>
<evidence type="ECO:0000256" key="7">
    <source>
        <dbReference type="ARBA" id="ARBA00023235"/>
    </source>
</evidence>
<comment type="function">
    <text evidence="2">Responsible for synthesis of pseudouridine from uracil at positions 955, 2504 and 2580 in 23S ribosomal RNA.</text>
</comment>
<reference evidence="13 14" key="1">
    <citation type="submission" date="2019-02" db="EMBL/GenBank/DDBJ databases">
        <title>Prokaryotic population dynamics and viral predation in marine succession experiment using metagenomics: the confinement effect.</title>
        <authorList>
            <person name="Haro-Moreno J.M."/>
            <person name="Rodriguez-Valera F."/>
            <person name="Lopez-Perez M."/>
        </authorList>
    </citation>
    <scope>NUCLEOTIDE SEQUENCE [LARGE SCALE GENOMIC DNA]</scope>
    <source>
        <strain evidence="13">MED-G157</strain>
    </source>
</reference>
<keyword evidence="11" id="KW-0694">RNA-binding</keyword>
<evidence type="ECO:0000259" key="12">
    <source>
        <dbReference type="SMART" id="SM00363"/>
    </source>
</evidence>
<gene>
    <name evidence="13" type="ORF">EVA68_05770</name>
</gene>
<dbReference type="PROSITE" id="PS01129">
    <property type="entry name" value="PSI_RLU"/>
    <property type="match status" value="1"/>
</dbReference>
<dbReference type="GO" id="GO:0000455">
    <property type="term" value="P:enzyme-directed rRNA pseudouridine synthesis"/>
    <property type="evidence" value="ECO:0007669"/>
    <property type="project" value="TreeGrafter"/>
</dbReference>
<name>A0A520S092_9GAMM</name>
<evidence type="ECO:0000256" key="11">
    <source>
        <dbReference type="PROSITE-ProRule" id="PRU00182"/>
    </source>
</evidence>
<dbReference type="Pfam" id="PF00849">
    <property type="entry name" value="PseudoU_synth_2"/>
    <property type="match status" value="1"/>
</dbReference>
<dbReference type="Proteomes" id="UP000316199">
    <property type="component" value="Unassembled WGS sequence"/>
</dbReference>
<dbReference type="InterPro" id="IPR020103">
    <property type="entry name" value="PsdUridine_synth_cat_dom_sf"/>
</dbReference>
<evidence type="ECO:0000313" key="13">
    <source>
        <dbReference type="EMBL" id="RZO75887.1"/>
    </source>
</evidence>
<dbReference type="InterPro" id="IPR050188">
    <property type="entry name" value="RluA_PseudoU_synthase"/>
</dbReference>
<evidence type="ECO:0000256" key="5">
    <source>
        <dbReference type="ARBA" id="ARBA00017128"/>
    </source>
</evidence>
<dbReference type="InterPro" id="IPR036986">
    <property type="entry name" value="S4_RNA-bd_sf"/>
</dbReference>
<dbReference type="InterPro" id="IPR006224">
    <property type="entry name" value="PsdUridine_synth_RluA-like_CS"/>
</dbReference>
<dbReference type="CDD" id="cd00165">
    <property type="entry name" value="S4"/>
    <property type="match status" value="1"/>
</dbReference>
<protein>
    <recommendedName>
        <fullName evidence="5">Ribosomal large subunit pseudouridine synthase C</fullName>
        <ecNumber evidence="4">5.4.99.24</ecNumber>
    </recommendedName>
    <alternativeName>
        <fullName evidence="8">23S rRNA pseudouridine(955/2504/2580) synthase</fullName>
    </alternativeName>
    <alternativeName>
        <fullName evidence="9">rRNA pseudouridylate synthase C</fullName>
    </alternativeName>
    <alternativeName>
        <fullName evidence="10">rRNA-uridine isomerase C</fullName>
    </alternativeName>
</protein>
<dbReference type="InterPro" id="IPR006145">
    <property type="entry name" value="PsdUridine_synth_RsuA/RluA"/>
</dbReference>
<dbReference type="AlphaFoldDB" id="A0A520S092"/>
<comment type="similarity">
    <text evidence="3">Belongs to the pseudouridine synthase RluA family.</text>
</comment>
<accession>A0A520S092</accession>
<keyword evidence="6" id="KW-0698">rRNA processing</keyword>
<evidence type="ECO:0000256" key="10">
    <source>
        <dbReference type="ARBA" id="ARBA00033053"/>
    </source>
</evidence>
<evidence type="ECO:0000256" key="3">
    <source>
        <dbReference type="ARBA" id="ARBA00010876"/>
    </source>
</evidence>
<dbReference type="PANTHER" id="PTHR21600">
    <property type="entry name" value="MITOCHONDRIAL RNA PSEUDOURIDINE SYNTHASE"/>
    <property type="match status" value="1"/>
</dbReference>
<feature type="domain" description="RNA-binding S4" evidence="12">
    <location>
        <begin position="38"/>
        <end position="101"/>
    </location>
</feature>
<comment type="catalytic activity">
    <reaction evidence="1">
        <text>uridine(955/2504/2580) in 23S rRNA = pseudouridine(955/2504/2580) in 23S rRNA</text>
        <dbReference type="Rhea" id="RHEA:42528"/>
        <dbReference type="Rhea" id="RHEA-COMP:10099"/>
        <dbReference type="Rhea" id="RHEA-COMP:10100"/>
        <dbReference type="ChEBI" id="CHEBI:65314"/>
        <dbReference type="ChEBI" id="CHEBI:65315"/>
        <dbReference type="EC" id="5.4.99.24"/>
    </reaction>
</comment>
<dbReference type="Pfam" id="PF01479">
    <property type="entry name" value="S4"/>
    <property type="match status" value="1"/>
</dbReference>
<dbReference type="Gene3D" id="3.10.290.10">
    <property type="entry name" value="RNA-binding S4 domain"/>
    <property type="match status" value="1"/>
</dbReference>
<dbReference type="EC" id="5.4.99.24" evidence="4"/>
<dbReference type="CDD" id="cd02869">
    <property type="entry name" value="PseudoU_synth_RluA_like"/>
    <property type="match status" value="1"/>
</dbReference>
<dbReference type="GO" id="GO:0003723">
    <property type="term" value="F:RNA binding"/>
    <property type="evidence" value="ECO:0007669"/>
    <property type="project" value="UniProtKB-KW"/>
</dbReference>
<evidence type="ECO:0000256" key="1">
    <source>
        <dbReference type="ARBA" id="ARBA00000381"/>
    </source>
</evidence>
<dbReference type="GO" id="GO:0160141">
    <property type="term" value="F:23S rRNA pseudouridine(955/2504/2580) synthase activity"/>
    <property type="evidence" value="ECO:0007669"/>
    <property type="project" value="UniProtKB-EC"/>
</dbReference>
<dbReference type="SUPFAM" id="SSF55120">
    <property type="entry name" value="Pseudouridine synthase"/>
    <property type="match status" value="1"/>
</dbReference>
<evidence type="ECO:0000256" key="2">
    <source>
        <dbReference type="ARBA" id="ARBA00002876"/>
    </source>
</evidence>
<organism evidence="13 14">
    <name type="scientific">OM182 bacterium</name>
    <dbReference type="NCBI Taxonomy" id="2510334"/>
    <lineage>
        <taxon>Bacteria</taxon>
        <taxon>Pseudomonadati</taxon>
        <taxon>Pseudomonadota</taxon>
        <taxon>Gammaproteobacteria</taxon>
        <taxon>OMG group</taxon>
        <taxon>OM182 clade</taxon>
    </lineage>
</organism>
<proteinExistence type="inferred from homology"/>